<gene>
    <name evidence="6" type="ORF">ACFOLH_13450</name>
</gene>
<proteinExistence type="predicted"/>
<organism evidence="6 7">
    <name type="scientific">Aquipuribacter hungaricus</name>
    <dbReference type="NCBI Taxonomy" id="545624"/>
    <lineage>
        <taxon>Bacteria</taxon>
        <taxon>Bacillati</taxon>
        <taxon>Actinomycetota</taxon>
        <taxon>Actinomycetes</taxon>
        <taxon>Micrococcales</taxon>
        <taxon>Intrasporangiaceae</taxon>
        <taxon>Aquipuribacter</taxon>
    </lineage>
</organism>
<keyword evidence="7" id="KW-1185">Reference proteome</keyword>
<sequence length="393" mass="42444">MRVAVVAESFLPTVNGVTNSVCRVLEHLQRHGHEALVICPGPAPESYAGAPVREVTAFSYRQFPVGLPTAHLVQALEEFEPDVVHVAAPFILGAYGLTACERLDLPSVAVYQTDMAGFAYRHGFRMASRGVWRWLRRVHEMADLTLAPSRAAADDLRANRVPRVRLWGRGVDTELFAPGRREGEGAQLLRARLAADGEVVVGYVGRLFPEKRVERLTALAGVDGLRLVVVGDGPSRTGLEKALAEAGVPTTFLGHLGGEALADAYAALDVFVHTGTEETFGQTLQEAMASRVPVVAPDVGGPRDIVDHGVTGFRYPGEDDTALRDQVAGLVADPGLRERMGEAGRRAVLGRSWDAVCAQLLEHYEQARLMHPTTARRTVLDLSGMAGTDLLPR</sequence>
<dbReference type="InterPro" id="IPR028098">
    <property type="entry name" value="Glyco_trans_4-like_N"/>
</dbReference>
<comment type="caution">
    <text evidence="6">The sequence shown here is derived from an EMBL/GenBank/DDBJ whole genome shotgun (WGS) entry which is preliminary data.</text>
</comment>
<evidence type="ECO:0000256" key="1">
    <source>
        <dbReference type="ARBA" id="ARBA00021292"/>
    </source>
</evidence>
<dbReference type="PANTHER" id="PTHR45947:SF3">
    <property type="entry name" value="SULFOQUINOVOSYL TRANSFERASE SQD2"/>
    <property type="match status" value="1"/>
</dbReference>
<dbReference type="GO" id="GO:0016757">
    <property type="term" value="F:glycosyltransferase activity"/>
    <property type="evidence" value="ECO:0007669"/>
    <property type="project" value="UniProtKB-KW"/>
</dbReference>
<name>A0ABV7WHT7_9MICO</name>
<accession>A0ABV7WHT7</accession>
<evidence type="ECO:0000259" key="5">
    <source>
        <dbReference type="Pfam" id="PF13439"/>
    </source>
</evidence>
<dbReference type="EMBL" id="JBHRWW010000009">
    <property type="protein sequence ID" value="MFC3689349.1"/>
    <property type="molecule type" value="Genomic_DNA"/>
</dbReference>
<feature type="domain" description="Glycosyltransferase subfamily 4-like N-terminal" evidence="5">
    <location>
        <begin position="14"/>
        <end position="174"/>
    </location>
</feature>
<dbReference type="Gene3D" id="3.40.50.2000">
    <property type="entry name" value="Glycogen Phosphorylase B"/>
    <property type="match status" value="2"/>
</dbReference>
<dbReference type="Pfam" id="PF13439">
    <property type="entry name" value="Glyco_transf_4"/>
    <property type="match status" value="1"/>
</dbReference>
<feature type="domain" description="Glycosyl transferase family 1" evidence="4">
    <location>
        <begin position="194"/>
        <end position="346"/>
    </location>
</feature>
<evidence type="ECO:0000313" key="6">
    <source>
        <dbReference type="EMBL" id="MFC3689349.1"/>
    </source>
</evidence>
<dbReference type="InterPro" id="IPR050194">
    <property type="entry name" value="Glycosyltransferase_grp1"/>
</dbReference>
<keyword evidence="2 6" id="KW-0328">Glycosyltransferase</keyword>
<dbReference type="Proteomes" id="UP001595685">
    <property type="component" value="Unassembled WGS sequence"/>
</dbReference>
<evidence type="ECO:0000313" key="7">
    <source>
        <dbReference type="Proteomes" id="UP001595685"/>
    </source>
</evidence>
<reference evidence="7" key="1">
    <citation type="journal article" date="2019" name="Int. J. Syst. Evol. Microbiol.">
        <title>The Global Catalogue of Microorganisms (GCM) 10K type strain sequencing project: providing services to taxonomists for standard genome sequencing and annotation.</title>
        <authorList>
            <consortium name="The Broad Institute Genomics Platform"/>
            <consortium name="The Broad Institute Genome Sequencing Center for Infectious Disease"/>
            <person name="Wu L."/>
            <person name="Ma J."/>
        </authorList>
    </citation>
    <scope>NUCLEOTIDE SEQUENCE [LARGE SCALE GENOMIC DNA]</scope>
    <source>
        <strain evidence="7">NCAIM B.02333</strain>
    </source>
</reference>
<protein>
    <recommendedName>
        <fullName evidence="1">D-inositol 3-phosphate glycosyltransferase</fullName>
    </recommendedName>
</protein>
<keyword evidence="3 6" id="KW-0808">Transferase</keyword>
<evidence type="ECO:0000256" key="3">
    <source>
        <dbReference type="ARBA" id="ARBA00022679"/>
    </source>
</evidence>
<dbReference type="InterPro" id="IPR001296">
    <property type="entry name" value="Glyco_trans_1"/>
</dbReference>
<dbReference type="PANTHER" id="PTHR45947">
    <property type="entry name" value="SULFOQUINOVOSYL TRANSFERASE SQD2"/>
    <property type="match status" value="1"/>
</dbReference>
<dbReference type="SUPFAM" id="SSF53756">
    <property type="entry name" value="UDP-Glycosyltransferase/glycogen phosphorylase"/>
    <property type="match status" value="1"/>
</dbReference>
<evidence type="ECO:0000256" key="2">
    <source>
        <dbReference type="ARBA" id="ARBA00022676"/>
    </source>
</evidence>
<dbReference type="Pfam" id="PF00534">
    <property type="entry name" value="Glycos_transf_1"/>
    <property type="match status" value="1"/>
</dbReference>
<evidence type="ECO:0000259" key="4">
    <source>
        <dbReference type="Pfam" id="PF00534"/>
    </source>
</evidence>
<dbReference type="CDD" id="cd03814">
    <property type="entry name" value="GT4-like"/>
    <property type="match status" value="1"/>
</dbReference>
<dbReference type="RefSeq" id="WP_340291449.1">
    <property type="nucleotide sequence ID" value="NZ_JBBEOI010000040.1"/>
</dbReference>